<evidence type="ECO:0000313" key="1">
    <source>
        <dbReference type="EMBL" id="ACJ86252.1"/>
    </source>
</evidence>
<accession>B7FNB9</accession>
<sequence length="67" mass="7402">METCPSCATSANCSVNPMISGSSWRRFNEVALTFEAVISLNMLNRITGSLASLVHCDDLPFRQYEES</sequence>
<dbReference type="EMBL" id="BT053593">
    <property type="protein sequence ID" value="ACJ86252.1"/>
    <property type="molecule type" value="mRNA"/>
</dbReference>
<dbReference type="AlphaFoldDB" id="B7FNB9"/>
<name>B7FNB9_MEDTR</name>
<protein>
    <submittedName>
        <fullName evidence="1">Uncharacterized protein</fullName>
    </submittedName>
</protein>
<reference evidence="1" key="1">
    <citation type="submission" date="2008-12" db="EMBL/GenBank/DDBJ databases">
        <title>Medicago truncatula full length cdna cloning project.</title>
        <authorList>
            <person name="Moskal W."/>
            <person name="Chan A."/>
            <person name="Cheung F."/>
            <person name="Xiao Y."/>
            <person name="Town C.D."/>
        </authorList>
    </citation>
    <scope>NUCLEOTIDE SEQUENCE</scope>
</reference>
<organism evidence="1">
    <name type="scientific">Medicago truncatula</name>
    <name type="common">Barrel medic</name>
    <name type="synonym">Medicago tribuloides</name>
    <dbReference type="NCBI Taxonomy" id="3880"/>
    <lineage>
        <taxon>Eukaryota</taxon>
        <taxon>Viridiplantae</taxon>
        <taxon>Streptophyta</taxon>
        <taxon>Embryophyta</taxon>
        <taxon>Tracheophyta</taxon>
        <taxon>Spermatophyta</taxon>
        <taxon>Magnoliopsida</taxon>
        <taxon>eudicotyledons</taxon>
        <taxon>Gunneridae</taxon>
        <taxon>Pentapetalae</taxon>
        <taxon>rosids</taxon>
        <taxon>fabids</taxon>
        <taxon>Fabales</taxon>
        <taxon>Fabaceae</taxon>
        <taxon>Papilionoideae</taxon>
        <taxon>50 kb inversion clade</taxon>
        <taxon>NPAAA clade</taxon>
        <taxon>Hologalegina</taxon>
        <taxon>IRL clade</taxon>
        <taxon>Trifolieae</taxon>
        <taxon>Medicago</taxon>
    </lineage>
</organism>
<proteinExistence type="evidence at transcript level"/>